<keyword evidence="2" id="KW-1185">Reference proteome</keyword>
<dbReference type="InterPro" id="IPR042567">
    <property type="entry name" value="SPIN/Ssty_sf"/>
</dbReference>
<dbReference type="WBParaSite" id="PSAMB.scaffold15338size1608.g36471.t1">
    <property type="protein sequence ID" value="PSAMB.scaffold15338size1608.g36471.t1"/>
    <property type="gene ID" value="PSAMB.scaffold15338size1608.g36471"/>
</dbReference>
<dbReference type="PANTHER" id="PTHR11046">
    <property type="entry name" value="OLIGORIBONUCLEASE, MITOCHONDRIAL"/>
    <property type="match status" value="1"/>
</dbReference>
<sequence length="238" mass="27287">MLTRETLVMVIKNKTYQWLDKLSPSARLAQLTAAKERAPALRSLYLQRKSALIEERKSKLLEAKEDTTRRQMQAVRTLSTLTTQMAVYGLWTNEIELDLGLTPLSDSEKFKALNAQLRFRRIVLKQPGDRTLFSLSAKGKKHSLELLRQNLLELMVAAQRMPPSPDPYKIIHKRINHRFQKDGVEKWYPGIVSRTVPGTGEQGAVVYQIVYDTDTKKEYPLTLDNLAFDLENGDFVVI</sequence>
<evidence type="ECO:0000313" key="3">
    <source>
        <dbReference type="WBParaSite" id="PSAMB.scaffold15338size1608.g36471.t1"/>
    </source>
</evidence>
<protein>
    <submittedName>
        <fullName evidence="3">Uncharacterized protein</fullName>
    </submittedName>
</protein>
<reference evidence="3" key="1">
    <citation type="submission" date="2022-11" db="UniProtKB">
        <authorList>
            <consortium name="WormBaseParasite"/>
        </authorList>
    </citation>
    <scope>IDENTIFICATION</scope>
</reference>
<dbReference type="Proteomes" id="UP000887566">
    <property type="component" value="Unplaced"/>
</dbReference>
<proteinExistence type="predicted"/>
<name>A0A914V4C0_9BILA</name>
<organism evidence="2 3">
    <name type="scientific">Plectus sambesii</name>
    <dbReference type="NCBI Taxonomy" id="2011161"/>
    <lineage>
        <taxon>Eukaryota</taxon>
        <taxon>Metazoa</taxon>
        <taxon>Ecdysozoa</taxon>
        <taxon>Nematoda</taxon>
        <taxon>Chromadorea</taxon>
        <taxon>Plectida</taxon>
        <taxon>Plectina</taxon>
        <taxon>Plectoidea</taxon>
        <taxon>Plectidae</taxon>
        <taxon>Plectus</taxon>
    </lineage>
</organism>
<dbReference type="InterPro" id="IPR022894">
    <property type="entry name" value="Oligoribonuclease"/>
</dbReference>
<dbReference type="GO" id="GO:0000175">
    <property type="term" value="F:3'-5'-RNA exonuclease activity"/>
    <property type="evidence" value="ECO:0007669"/>
    <property type="project" value="InterPro"/>
</dbReference>
<dbReference type="Gene3D" id="2.80.10.70">
    <property type="entry name" value="Spindlin/Ssty"/>
    <property type="match status" value="1"/>
</dbReference>
<accession>A0A914V4C0</accession>
<evidence type="ECO:0000313" key="2">
    <source>
        <dbReference type="Proteomes" id="UP000887566"/>
    </source>
</evidence>
<dbReference type="PANTHER" id="PTHR11046:SF29">
    <property type="match status" value="1"/>
</dbReference>
<keyword evidence="1" id="KW-0378">Hydrolase</keyword>
<keyword evidence="1" id="KW-0540">Nuclease</keyword>
<evidence type="ECO:0000256" key="1">
    <source>
        <dbReference type="ARBA" id="ARBA00022722"/>
    </source>
</evidence>
<dbReference type="AlphaFoldDB" id="A0A914V4C0"/>